<dbReference type="Proteomes" id="UP000006048">
    <property type="component" value="Chromosome"/>
</dbReference>
<dbReference type="AlphaFoldDB" id="I4BAU4"/>
<comment type="subunit">
    <text evidence="2">Homodimer.</text>
</comment>
<evidence type="ECO:0000256" key="2">
    <source>
        <dbReference type="HAMAP-Rule" id="MF_00274"/>
    </source>
</evidence>
<keyword evidence="1 2" id="KW-0238">DNA-binding</keyword>
<sequence>MGLGDIKDMMSQMRAAQQQMKQVQKKLGDMRVSAETGGGTVKVTVDGEANLIDLEIDPALLDADEIKVLPKLIKKAIQSAQKDARKQVMSDMKGMLGNMM</sequence>
<dbReference type="Gene3D" id="3.30.1310.10">
    <property type="entry name" value="Nucleoid-associated protein YbaB-like domain"/>
    <property type="match status" value="1"/>
</dbReference>
<dbReference type="InterPro" id="IPR004401">
    <property type="entry name" value="YbaB/EbfC"/>
</dbReference>
<dbReference type="GO" id="GO:0003677">
    <property type="term" value="F:DNA binding"/>
    <property type="evidence" value="ECO:0007669"/>
    <property type="project" value="UniProtKB-UniRule"/>
</dbReference>
<dbReference type="STRING" id="869212.Turpa_3767"/>
<dbReference type="SUPFAM" id="SSF82607">
    <property type="entry name" value="YbaB-like"/>
    <property type="match status" value="1"/>
</dbReference>
<organism evidence="4 5">
    <name type="scientific">Turneriella parva (strain ATCC BAA-1111 / DSM 21527 / NCTC 11395 / H)</name>
    <name type="common">Leptospira parva</name>
    <dbReference type="NCBI Taxonomy" id="869212"/>
    <lineage>
        <taxon>Bacteria</taxon>
        <taxon>Pseudomonadati</taxon>
        <taxon>Spirochaetota</taxon>
        <taxon>Spirochaetia</taxon>
        <taxon>Leptospirales</taxon>
        <taxon>Leptospiraceae</taxon>
        <taxon>Turneriella</taxon>
    </lineage>
</organism>
<evidence type="ECO:0000256" key="1">
    <source>
        <dbReference type="ARBA" id="ARBA00023125"/>
    </source>
</evidence>
<feature type="coiled-coil region" evidence="3">
    <location>
        <begin position="6"/>
        <end position="33"/>
    </location>
</feature>
<proteinExistence type="inferred from homology"/>
<dbReference type="KEGG" id="tpx:Turpa_3767"/>
<evidence type="ECO:0000313" key="5">
    <source>
        <dbReference type="Proteomes" id="UP000006048"/>
    </source>
</evidence>
<dbReference type="PIRSF" id="PIRSF004555">
    <property type="entry name" value="UCP004555"/>
    <property type="match status" value="1"/>
</dbReference>
<dbReference type="PANTHER" id="PTHR33449:SF1">
    <property type="entry name" value="NUCLEOID-ASSOCIATED PROTEIN YBAB"/>
    <property type="match status" value="1"/>
</dbReference>
<dbReference type="HAMAP" id="MF_00274">
    <property type="entry name" value="DNA_YbaB_EbfC"/>
    <property type="match status" value="1"/>
</dbReference>
<protein>
    <recommendedName>
        <fullName evidence="2">Nucleoid-associated protein Turpa_3767</fullName>
    </recommendedName>
</protein>
<dbReference type="HOGENOM" id="CLU_140930_2_1_12"/>
<name>I4BAU4_TURPD</name>
<dbReference type="Pfam" id="PF02575">
    <property type="entry name" value="YbaB_DNA_bd"/>
    <property type="match status" value="1"/>
</dbReference>
<evidence type="ECO:0000256" key="3">
    <source>
        <dbReference type="SAM" id="Coils"/>
    </source>
</evidence>
<dbReference type="GO" id="GO:0043590">
    <property type="term" value="C:bacterial nucleoid"/>
    <property type="evidence" value="ECO:0007669"/>
    <property type="project" value="UniProtKB-UniRule"/>
</dbReference>
<accession>I4BAU4</accession>
<dbReference type="GO" id="GO:0005829">
    <property type="term" value="C:cytosol"/>
    <property type="evidence" value="ECO:0007669"/>
    <property type="project" value="TreeGrafter"/>
</dbReference>
<dbReference type="InterPro" id="IPR036894">
    <property type="entry name" value="YbaB-like_sf"/>
</dbReference>
<comment type="function">
    <text evidence="2">Binds to DNA and alters its conformation. May be involved in regulation of gene expression, nucleoid organization and DNA protection.</text>
</comment>
<comment type="subcellular location">
    <subcellularLocation>
        <location evidence="2">Cytoplasm</location>
        <location evidence="2">Nucleoid</location>
    </subcellularLocation>
</comment>
<comment type="similarity">
    <text evidence="2">Belongs to the YbaB/EbfC family.</text>
</comment>
<gene>
    <name evidence="4" type="ordered locus">Turpa_3767</name>
</gene>
<dbReference type="EMBL" id="CP002959">
    <property type="protein sequence ID" value="AFM14401.1"/>
    <property type="molecule type" value="Genomic_DNA"/>
</dbReference>
<keyword evidence="3" id="KW-0175">Coiled coil</keyword>
<reference evidence="4 5" key="1">
    <citation type="submission" date="2012-06" db="EMBL/GenBank/DDBJ databases">
        <title>The complete chromosome of genome of Turneriella parva DSM 21527.</title>
        <authorList>
            <consortium name="US DOE Joint Genome Institute (JGI-PGF)"/>
            <person name="Lucas S."/>
            <person name="Han J."/>
            <person name="Lapidus A."/>
            <person name="Bruce D."/>
            <person name="Goodwin L."/>
            <person name="Pitluck S."/>
            <person name="Peters L."/>
            <person name="Kyrpides N."/>
            <person name="Mavromatis K."/>
            <person name="Ivanova N."/>
            <person name="Mikhailova N."/>
            <person name="Chertkov O."/>
            <person name="Detter J.C."/>
            <person name="Tapia R."/>
            <person name="Han C."/>
            <person name="Land M."/>
            <person name="Hauser L."/>
            <person name="Markowitz V."/>
            <person name="Cheng J.-F."/>
            <person name="Hugenholtz P."/>
            <person name="Woyke T."/>
            <person name="Wu D."/>
            <person name="Gronow S."/>
            <person name="Wellnitz S."/>
            <person name="Brambilla E."/>
            <person name="Klenk H.-P."/>
            <person name="Eisen J.A."/>
        </authorList>
    </citation>
    <scope>NUCLEOTIDE SEQUENCE [LARGE SCALE GENOMIC DNA]</scope>
    <source>
        <strain evidence="5">ATCC BAA-1111 / DSM 21527 / NCTC 11395 / H</strain>
    </source>
</reference>
<dbReference type="RefSeq" id="WP_014804878.1">
    <property type="nucleotide sequence ID" value="NC_018020.1"/>
</dbReference>
<keyword evidence="2" id="KW-0963">Cytoplasm</keyword>
<dbReference type="NCBIfam" id="TIGR00103">
    <property type="entry name" value="DNA_YbaB_EbfC"/>
    <property type="match status" value="1"/>
</dbReference>
<evidence type="ECO:0000313" key="4">
    <source>
        <dbReference type="EMBL" id="AFM14401.1"/>
    </source>
</evidence>
<keyword evidence="5" id="KW-1185">Reference proteome</keyword>
<dbReference type="PANTHER" id="PTHR33449">
    <property type="entry name" value="NUCLEOID-ASSOCIATED PROTEIN YBAB"/>
    <property type="match status" value="1"/>
</dbReference>